<keyword evidence="2" id="KW-1185">Reference proteome</keyword>
<dbReference type="Proteomes" id="UP000321558">
    <property type="component" value="Unassembled WGS sequence"/>
</dbReference>
<dbReference type="EMBL" id="BJYM01000007">
    <property type="protein sequence ID" value="GEN87228.1"/>
    <property type="molecule type" value="Genomic_DNA"/>
</dbReference>
<reference evidence="1 2" key="1">
    <citation type="submission" date="2019-07" db="EMBL/GenBank/DDBJ databases">
        <title>Whole genome shotgun sequence of Oceanobacillus sojae NBRC 105379.</title>
        <authorList>
            <person name="Hosoyama A."/>
            <person name="Uohara A."/>
            <person name="Ohji S."/>
            <person name="Ichikawa N."/>
        </authorList>
    </citation>
    <scope>NUCLEOTIDE SEQUENCE [LARGE SCALE GENOMIC DNA]</scope>
    <source>
        <strain evidence="1 2">NBRC 105379</strain>
    </source>
</reference>
<gene>
    <name evidence="1" type="ORF">OSO01_19670</name>
</gene>
<accession>A0A511ZIF7</accession>
<proteinExistence type="predicted"/>
<comment type="caution">
    <text evidence="1">The sequence shown here is derived from an EMBL/GenBank/DDBJ whole genome shotgun (WGS) entry which is preliminary data.</text>
</comment>
<dbReference type="AlphaFoldDB" id="A0A511ZIF7"/>
<name>A0A511ZIF7_9BACI</name>
<organism evidence="1 2">
    <name type="scientific">Oceanobacillus sojae</name>
    <dbReference type="NCBI Taxonomy" id="582851"/>
    <lineage>
        <taxon>Bacteria</taxon>
        <taxon>Bacillati</taxon>
        <taxon>Bacillota</taxon>
        <taxon>Bacilli</taxon>
        <taxon>Bacillales</taxon>
        <taxon>Bacillaceae</taxon>
        <taxon>Oceanobacillus</taxon>
    </lineage>
</organism>
<evidence type="ECO:0000313" key="2">
    <source>
        <dbReference type="Proteomes" id="UP000321558"/>
    </source>
</evidence>
<sequence>MEKCIDCKVNEVRNNRSSLCEKCFDKALERKVVQAPEQSWW</sequence>
<evidence type="ECO:0000313" key="1">
    <source>
        <dbReference type="EMBL" id="GEN87228.1"/>
    </source>
</evidence>
<protein>
    <submittedName>
        <fullName evidence="1">Uncharacterized protein</fullName>
    </submittedName>
</protein>